<dbReference type="RefSeq" id="WP_166010514.1">
    <property type="nucleotide sequence ID" value="NZ_CP049888.1"/>
</dbReference>
<evidence type="ECO:0000313" key="10">
    <source>
        <dbReference type="EMBL" id="QIL50678.1"/>
    </source>
</evidence>
<accession>A0A6G8B042</accession>
<evidence type="ECO:0000313" key="11">
    <source>
        <dbReference type="Proteomes" id="UP000500741"/>
    </source>
</evidence>
<evidence type="ECO:0000256" key="6">
    <source>
        <dbReference type="ARBA" id="ARBA00022840"/>
    </source>
</evidence>
<dbReference type="Gene3D" id="2.60.200.40">
    <property type="match status" value="1"/>
</dbReference>
<dbReference type="GO" id="GO:0008654">
    <property type="term" value="P:phospholipid biosynthetic process"/>
    <property type="evidence" value="ECO:0007669"/>
    <property type="project" value="UniProtKB-KW"/>
</dbReference>
<keyword evidence="3" id="KW-0808">Transferase</keyword>
<keyword evidence="5" id="KW-0418">Kinase</keyword>
<evidence type="ECO:0000256" key="1">
    <source>
        <dbReference type="ARBA" id="ARBA00001946"/>
    </source>
</evidence>
<sequence>MKNKYQFIINPVAKSGQSLANWALLKEKLVAQEIDFNFYISKDSQDLARWINHFLKQQKLSPTQLVVMGGDGTLNLAINAILERDINYRQPIAYIPDGSGNDFARAHGIAVDPLASLQRILEQTSQPFKKQPLTIDLGIYEDLKNQKRQYFVNNLGIGFDAMVVSMTNQSLAKVWLNRLGWGKLAYPLLIFKVLMEQDAFAVTVKNPSHSTDLYENAYLMTVSNHPYFGGGVNIMPDADPHDGLLDLIIIEKPKNKIRLFKIVQALLKKQLYEQPEVHRYTNQTLEFQTHRLELAQADGEELGAHIYNYRFSSRSFDFWL</sequence>
<dbReference type="AlphaFoldDB" id="A0A6G8B042"/>
<dbReference type="Proteomes" id="UP000500741">
    <property type="component" value="Chromosome"/>
</dbReference>
<dbReference type="InterPro" id="IPR045540">
    <property type="entry name" value="YegS/DAGK_C"/>
</dbReference>
<evidence type="ECO:0000256" key="7">
    <source>
        <dbReference type="ARBA" id="ARBA00023209"/>
    </source>
</evidence>
<dbReference type="Pfam" id="PF00781">
    <property type="entry name" value="DAGK_cat"/>
    <property type="match status" value="1"/>
</dbReference>
<protein>
    <recommendedName>
        <fullName evidence="9">DAGKc domain-containing protein</fullName>
    </recommendedName>
</protein>
<name>A0A6G8B042_9LACO</name>
<dbReference type="InterPro" id="IPR017438">
    <property type="entry name" value="ATP-NAD_kinase_N"/>
</dbReference>
<dbReference type="EMBL" id="CP049888">
    <property type="protein sequence ID" value="QIL50678.1"/>
    <property type="molecule type" value="Genomic_DNA"/>
</dbReference>
<reference evidence="10 11" key="1">
    <citation type="submission" date="2020-03" db="EMBL/GenBank/DDBJ databases">
        <title>Weissella sp. nov., isolated from Cybister lewisianus.</title>
        <authorList>
            <person name="Hyun D.-W."/>
            <person name="Bae J.-W."/>
        </authorList>
    </citation>
    <scope>NUCLEOTIDE SEQUENCE [LARGE SCALE GENOMIC DNA]</scope>
    <source>
        <strain evidence="10 11">HDW19</strain>
    </source>
</reference>
<comment type="similarity">
    <text evidence="2">Belongs to the diacylglycerol/lipid kinase family.</text>
</comment>
<keyword evidence="8" id="KW-1208">Phospholipid metabolism</keyword>
<evidence type="ECO:0000256" key="4">
    <source>
        <dbReference type="ARBA" id="ARBA00022741"/>
    </source>
</evidence>
<comment type="cofactor">
    <cofactor evidence="1">
        <name>Mg(2+)</name>
        <dbReference type="ChEBI" id="CHEBI:18420"/>
    </cofactor>
</comment>
<dbReference type="Gene3D" id="3.40.50.10330">
    <property type="entry name" value="Probable inorganic polyphosphate/atp-NAD kinase, domain 1"/>
    <property type="match status" value="1"/>
</dbReference>
<dbReference type="PROSITE" id="PS50146">
    <property type="entry name" value="DAGK"/>
    <property type="match status" value="1"/>
</dbReference>
<dbReference type="Pfam" id="PF19279">
    <property type="entry name" value="YegS_C"/>
    <property type="match status" value="1"/>
</dbReference>
<dbReference type="InterPro" id="IPR050187">
    <property type="entry name" value="Lipid_Phosphate_FormReg"/>
</dbReference>
<organism evidence="10 11">
    <name type="scientific">Weissella coleopterorum</name>
    <dbReference type="NCBI Taxonomy" id="2714949"/>
    <lineage>
        <taxon>Bacteria</taxon>
        <taxon>Bacillati</taxon>
        <taxon>Bacillota</taxon>
        <taxon>Bacilli</taxon>
        <taxon>Lactobacillales</taxon>
        <taxon>Lactobacillaceae</taxon>
        <taxon>Weissella</taxon>
    </lineage>
</organism>
<feature type="domain" description="DAGKc" evidence="9">
    <location>
        <begin position="1"/>
        <end position="145"/>
    </location>
</feature>
<keyword evidence="11" id="KW-1185">Reference proteome</keyword>
<dbReference type="PANTHER" id="PTHR12358:SF54">
    <property type="entry name" value="SPHINGOSINE KINASE RELATED PROTEIN"/>
    <property type="match status" value="1"/>
</dbReference>
<proteinExistence type="inferred from homology"/>
<dbReference type="SUPFAM" id="SSF111331">
    <property type="entry name" value="NAD kinase/diacylglycerol kinase-like"/>
    <property type="match status" value="1"/>
</dbReference>
<dbReference type="PANTHER" id="PTHR12358">
    <property type="entry name" value="SPHINGOSINE KINASE"/>
    <property type="match status" value="1"/>
</dbReference>
<evidence type="ECO:0000256" key="3">
    <source>
        <dbReference type="ARBA" id="ARBA00022679"/>
    </source>
</evidence>
<dbReference type="InterPro" id="IPR016064">
    <property type="entry name" value="NAD/diacylglycerol_kinase_sf"/>
</dbReference>
<keyword evidence="7" id="KW-0443">Lipid metabolism</keyword>
<evidence type="ECO:0000256" key="5">
    <source>
        <dbReference type="ARBA" id="ARBA00022777"/>
    </source>
</evidence>
<keyword evidence="4" id="KW-0547">Nucleotide-binding</keyword>
<dbReference type="InterPro" id="IPR001206">
    <property type="entry name" value="Diacylglycerol_kinase_cat_dom"/>
</dbReference>
<dbReference type="KEGG" id="wco:G7084_04730"/>
<evidence type="ECO:0000256" key="8">
    <source>
        <dbReference type="ARBA" id="ARBA00023264"/>
    </source>
</evidence>
<dbReference type="GO" id="GO:0016301">
    <property type="term" value="F:kinase activity"/>
    <property type="evidence" value="ECO:0007669"/>
    <property type="project" value="UniProtKB-KW"/>
</dbReference>
<evidence type="ECO:0000259" key="9">
    <source>
        <dbReference type="PROSITE" id="PS50146"/>
    </source>
</evidence>
<keyword evidence="6" id="KW-0067">ATP-binding</keyword>
<keyword evidence="7" id="KW-0444">Lipid biosynthesis</keyword>
<gene>
    <name evidence="10" type="ORF">G7084_04730</name>
</gene>
<evidence type="ECO:0000256" key="2">
    <source>
        <dbReference type="ARBA" id="ARBA00005983"/>
    </source>
</evidence>
<dbReference type="GO" id="GO:0005524">
    <property type="term" value="F:ATP binding"/>
    <property type="evidence" value="ECO:0007669"/>
    <property type="project" value="UniProtKB-KW"/>
</dbReference>
<keyword evidence="7" id="KW-0594">Phospholipid biosynthesis</keyword>